<keyword evidence="2" id="KW-1185">Reference proteome</keyword>
<sequence length="113" mass="13171">MQDGTLMKEYKNTIKDKIQGLEEINTLSMLSIEATYNAVELKIEPDVSNIYKDNVQQLISNYVPHEPKTTNVELNILVKSKEPIFHQPRRQPFSENETDQTQVAKYLEEELFL</sequence>
<dbReference type="Proteomes" id="UP000887013">
    <property type="component" value="Unassembled WGS sequence"/>
</dbReference>
<gene>
    <name evidence="1" type="primary">Tf2-6_34</name>
    <name evidence="1" type="ORF">NPIL_112841</name>
</gene>
<dbReference type="AlphaFoldDB" id="A0A8X6Q5B6"/>
<organism evidence="1 2">
    <name type="scientific">Nephila pilipes</name>
    <name type="common">Giant wood spider</name>
    <name type="synonym">Nephila maculata</name>
    <dbReference type="NCBI Taxonomy" id="299642"/>
    <lineage>
        <taxon>Eukaryota</taxon>
        <taxon>Metazoa</taxon>
        <taxon>Ecdysozoa</taxon>
        <taxon>Arthropoda</taxon>
        <taxon>Chelicerata</taxon>
        <taxon>Arachnida</taxon>
        <taxon>Araneae</taxon>
        <taxon>Araneomorphae</taxon>
        <taxon>Entelegynae</taxon>
        <taxon>Araneoidea</taxon>
        <taxon>Nephilidae</taxon>
        <taxon>Nephila</taxon>
    </lineage>
</organism>
<accession>A0A8X6Q5B6</accession>
<dbReference type="EMBL" id="BMAW01027065">
    <property type="protein sequence ID" value="GFU00101.1"/>
    <property type="molecule type" value="Genomic_DNA"/>
</dbReference>
<comment type="caution">
    <text evidence="1">The sequence shown here is derived from an EMBL/GenBank/DDBJ whole genome shotgun (WGS) entry which is preliminary data.</text>
</comment>
<protein>
    <submittedName>
        <fullName evidence="1">Transposon Tf2-6 polyprotein</fullName>
    </submittedName>
</protein>
<evidence type="ECO:0000313" key="2">
    <source>
        <dbReference type="Proteomes" id="UP000887013"/>
    </source>
</evidence>
<name>A0A8X6Q5B6_NEPPI</name>
<reference evidence="1" key="1">
    <citation type="submission" date="2020-08" db="EMBL/GenBank/DDBJ databases">
        <title>Multicomponent nature underlies the extraordinary mechanical properties of spider dragline silk.</title>
        <authorList>
            <person name="Kono N."/>
            <person name="Nakamura H."/>
            <person name="Mori M."/>
            <person name="Yoshida Y."/>
            <person name="Ohtoshi R."/>
            <person name="Malay A.D."/>
            <person name="Moran D.A.P."/>
            <person name="Tomita M."/>
            <person name="Numata K."/>
            <person name="Arakawa K."/>
        </authorList>
    </citation>
    <scope>NUCLEOTIDE SEQUENCE</scope>
</reference>
<proteinExistence type="predicted"/>
<evidence type="ECO:0000313" key="1">
    <source>
        <dbReference type="EMBL" id="GFU00101.1"/>
    </source>
</evidence>
<dbReference type="OrthoDB" id="3863715at2759"/>